<evidence type="ECO:0000259" key="7">
    <source>
        <dbReference type="Pfam" id="PF01292"/>
    </source>
</evidence>
<dbReference type="Pfam" id="PF01292">
    <property type="entry name" value="Ni_hydr_CYTB"/>
    <property type="match status" value="1"/>
</dbReference>
<dbReference type="InterPro" id="IPR051542">
    <property type="entry name" value="Hydrogenase_cytochrome"/>
</dbReference>
<gene>
    <name evidence="8" type="ORF">GR183_01785</name>
</gene>
<evidence type="ECO:0000256" key="1">
    <source>
        <dbReference type="ARBA" id="ARBA00004651"/>
    </source>
</evidence>
<dbReference type="AlphaFoldDB" id="A0A7X3LR95"/>
<dbReference type="PANTHER" id="PTHR30485">
    <property type="entry name" value="NI/FE-HYDROGENASE 1 B-TYPE CYTOCHROME SUBUNIT"/>
    <property type="match status" value="1"/>
</dbReference>
<evidence type="ECO:0000313" key="8">
    <source>
        <dbReference type="EMBL" id="MXN63620.1"/>
    </source>
</evidence>
<proteinExistence type="predicted"/>
<name>A0A7X3LR95_9HYPH</name>
<evidence type="ECO:0000256" key="3">
    <source>
        <dbReference type="ARBA" id="ARBA00022692"/>
    </source>
</evidence>
<feature type="domain" description="Cytochrome b561 bacterial/Ni-hydrogenase" evidence="7">
    <location>
        <begin position="30"/>
        <end position="191"/>
    </location>
</feature>
<organism evidence="8 9">
    <name type="scientific">Stappia sediminis</name>
    <dbReference type="NCBI Taxonomy" id="2692190"/>
    <lineage>
        <taxon>Bacteria</taxon>
        <taxon>Pseudomonadati</taxon>
        <taxon>Pseudomonadota</taxon>
        <taxon>Alphaproteobacteria</taxon>
        <taxon>Hyphomicrobiales</taxon>
        <taxon>Stappiaceae</taxon>
        <taxon>Stappia</taxon>
    </lineage>
</organism>
<evidence type="ECO:0000256" key="5">
    <source>
        <dbReference type="ARBA" id="ARBA00023136"/>
    </source>
</evidence>
<evidence type="ECO:0000313" key="9">
    <source>
        <dbReference type="Proteomes" id="UP000433101"/>
    </source>
</evidence>
<dbReference type="SUPFAM" id="SSF81342">
    <property type="entry name" value="Transmembrane di-heme cytochromes"/>
    <property type="match status" value="1"/>
</dbReference>
<feature type="transmembrane region" description="Helical" evidence="6">
    <location>
        <begin position="65"/>
        <end position="85"/>
    </location>
</feature>
<comment type="caution">
    <text evidence="8">The sequence shown here is derived from an EMBL/GenBank/DDBJ whole genome shotgun (WGS) entry which is preliminary data.</text>
</comment>
<dbReference type="PANTHER" id="PTHR30485:SF2">
    <property type="entry name" value="BLL0597 PROTEIN"/>
    <property type="match status" value="1"/>
</dbReference>
<evidence type="ECO:0000256" key="6">
    <source>
        <dbReference type="SAM" id="Phobius"/>
    </source>
</evidence>
<keyword evidence="4 6" id="KW-1133">Transmembrane helix</keyword>
<sequence>MSAVREAAQAGGVMPPVTASADASSGTVRVWDPLVRIFHWALAATFAIAWLTGDELKTLHEATGYAIAGLLGVRIVWGIVGTKYARFSDFIYRPSAVAGYLADTARLKAKRYIGHNPAGGAMVVALIVTIGGICATGIMMTTDAYWGVEWVEEVHEALANFALLLVGLHLAGVAVASFEHRENLVRAMVTGRKRAGRAEQTR</sequence>
<dbReference type="GO" id="GO:0005886">
    <property type="term" value="C:plasma membrane"/>
    <property type="evidence" value="ECO:0007669"/>
    <property type="project" value="UniProtKB-SubCell"/>
</dbReference>
<dbReference type="RefSeq" id="WP_160773862.1">
    <property type="nucleotide sequence ID" value="NZ_WUMV01000001.1"/>
</dbReference>
<dbReference type="GO" id="GO:0022904">
    <property type="term" value="P:respiratory electron transport chain"/>
    <property type="evidence" value="ECO:0007669"/>
    <property type="project" value="InterPro"/>
</dbReference>
<dbReference type="GO" id="GO:0009055">
    <property type="term" value="F:electron transfer activity"/>
    <property type="evidence" value="ECO:0007669"/>
    <property type="project" value="InterPro"/>
</dbReference>
<dbReference type="InterPro" id="IPR011577">
    <property type="entry name" value="Cyt_b561_bac/Ni-Hgenase"/>
</dbReference>
<comment type="subcellular location">
    <subcellularLocation>
        <location evidence="1">Cell membrane</location>
        <topology evidence="1">Multi-pass membrane protein</topology>
    </subcellularLocation>
</comment>
<feature type="transmembrane region" description="Helical" evidence="6">
    <location>
        <begin position="118"/>
        <end position="138"/>
    </location>
</feature>
<reference evidence="8 9" key="1">
    <citation type="submission" date="2019-12" db="EMBL/GenBank/DDBJ databases">
        <authorList>
            <person name="Li M."/>
        </authorList>
    </citation>
    <scope>NUCLEOTIDE SEQUENCE [LARGE SCALE GENOMIC DNA]</scope>
    <source>
        <strain evidence="8 9">GBMRC 2046</strain>
    </source>
</reference>
<dbReference type="InterPro" id="IPR016174">
    <property type="entry name" value="Di-haem_cyt_TM"/>
</dbReference>
<keyword evidence="2" id="KW-1003">Cell membrane</keyword>
<keyword evidence="5 6" id="KW-0472">Membrane</keyword>
<protein>
    <submittedName>
        <fullName evidence="8">Cytochrome B</fullName>
    </submittedName>
</protein>
<dbReference type="EMBL" id="WUMV01000001">
    <property type="protein sequence ID" value="MXN63620.1"/>
    <property type="molecule type" value="Genomic_DNA"/>
</dbReference>
<evidence type="ECO:0000256" key="4">
    <source>
        <dbReference type="ARBA" id="ARBA00022989"/>
    </source>
</evidence>
<feature type="transmembrane region" description="Helical" evidence="6">
    <location>
        <begin position="34"/>
        <end position="53"/>
    </location>
</feature>
<dbReference type="Proteomes" id="UP000433101">
    <property type="component" value="Unassembled WGS sequence"/>
</dbReference>
<keyword evidence="9" id="KW-1185">Reference proteome</keyword>
<dbReference type="Gene3D" id="1.20.950.20">
    <property type="entry name" value="Transmembrane di-heme cytochromes, Chain C"/>
    <property type="match status" value="1"/>
</dbReference>
<evidence type="ECO:0000256" key="2">
    <source>
        <dbReference type="ARBA" id="ARBA00022475"/>
    </source>
</evidence>
<feature type="transmembrane region" description="Helical" evidence="6">
    <location>
        <begin position="158"/>
        <end position="178"/>
    </location>
</feature>
<dbReference type="GO" id="GO:0020037">
    <property type="term" value="F:heme binding"/>
    <property type="evidence" value="ECO:0007669"/>
    <property type="project" value="TreeGrafter"/>
</dbReference>
<keyword evidence="3 6" id="KW-0812">Transmembrane</keyword>
<accession>A0A7X3LR95</accession>